<gene>
    <name evidence="1" type="ORF">UFOPK3472_01330</name>
</gene>
<evidence type="ECO:0000313" key="1">
    <source>
        <dbReference type="EMBL" id="CAB4886231.1"/>
    </source>
</evidence>
<dbReference type="EMBL" id="CAFBLX010000071">
    <property type="protein sequence ID" value="CAB4886231.1"/>
    <property type="molecule type" value="Genomic_DNA"/>
</dbReference>
<dbReference type="AlphaFoldDB" id="A0A6J7EV58"/>
<proteinExistence type="predicted"/>
<protein>
    <submittedName>
        <fullName evidence="1">Unannotated protein</fullName>
    </submittedName>
</protein>
<sequence>MLLSRVSVTCALVTDVFDAGATRRSAAQERILFPLLTTTSVSYATASDSPVSVSTSWLVRRSVGASSRAGT</sequence>
<accession>A0A6J7EV58</accession>
<name>A0A6J7EV58_9ZZZZ</name>
<organism evidence="1">
    <name type="scientific">freshwater metagenome</name>
    <dbReference type="NCBI Taxonomy" id="449393"/>
    <lineage>
        <taxon>unclassified sequences</taxon>
        <taxon>metagenomes</taxon>
        <taxon>ecological metagenomes</taxon>
    </lineage>
</organism>
<reference evidence="1" key="1">
    <citation type="submission" date="2020-05" db="EMBL/GenBank/DDBJ databases">
        <authorList>
            <person name="Chiriac C."/>
            <person name="Salcher M."/>
            <person name="Ghai R."/>
            <person name="Kavagutti S V."/>
        </authorList>
    </citation>
    <scope>NUCLEOTIDE SEQUENCE</scope>
</reference>